<dbReference type="InterPro" id="IPR011067">
    <property type="entry name" value="Plasmid_toxin/cell-grow_inhib"/>
</dbReference>
<name>A0A1F6V7Q1_9BACT</name>
<keyword evidence="1" id="KW-0540">Nuclease</keyword>
<sequence>MLQKDIYWANLNPTKGKEQKGKRPVVIISGNTMNRNLGVFIICPISSKIKNYAGCVKLEKNKTNNLTENSEIITFQIRTIAKERMIKKIGEITEEQLKEIFYSLNEVLYY</sequence>
<dbReference type="PANTHER" id="PTHR33988:SF2">
    <property type="entry name" value="ENDORIBONUCLEASE MAZF"/>
    <property type="match status" value="1"/>
</dbReference>
<keyword evidence="1" id="KW-0378">Hydrolase</keyword>
<dbReference type="PANTHER" id="PTHR33988">
    <property type="entry name" value="ENDORIBONUCLEASE MAZF-RELATED"/>
    <property type="match status" value="1"/>
</dbReference>
<gene>
    <name evidence="2" type="ORF">A2642_05085</name>
</gene>
<keyword evidence="1" id="KW-0255">Endonuclease</keyword>
<dbReference type="EC" id="3.1.-.-" evidence="1"/>
<accession>A0A1F6V7Q1</accession>
<evidence type="ECO:0000256" key="1">
    <source>
        <dbReference type="PIRNR" id="PIRNR033490"/>
    </source>
</evidence>
<comment type="caution">
    <text evidence="2">The sequence shown here is derived from an EMBL/GenBank/DDBJ whole genome shotgun (WGS) entry which is preliminary data.</text>
</comment>
<dbReference type="GO" id="GO:0016787">
    <property type="term" value="F:hydrolase activity"/>
    <property type="evidence" value="ECO:0007669"/>
    <property type="project" value="UniProtKB-KW"/>
</dbReference>
<evidence type="ECO:0000313" key="2">
    <source>
        <dbReference type="EMBL" id="OGI65740.1"/>
    </source>
</evidence>
<dbReference type="GO" id="GO:0004521">
    <property type="term" value="F:RNA endonuclease activity"/>
    <property type="evidence" value="ECO:0007669"/>
    <property type="project" value="TreeGrafter"/>
</dbReference>
<comment type="function">
    <text evidence="1">Toxic component of a type II toxin-antitoxin (TA) system.</text>
</comment>
<dbReference type="GO" id="GO:0003677">
    <property type="term" value="F:DNA binding"/>
    <property type="evidence" value="ECO:0007669"/>
    <property type="project" value="InterPro"/>
</dbReference>
<dbReference type="AlphaFoldDB" id="A0A1F6V7Q1"/>
<dbReference type="InterPro" id="IPR003477">
    <property type="entry name" value="PemK-like"/>
</dbReference>
<comment type="similarity">
    <text evidence="1">Belongs to the PemK/MazF family.</text>
</comment>
<dbReference type="GO" id="GO:0016075">
    <property type="term" value="P:rRNA catabolic process"/>
    <property type="evidence" value="ECO:0007669"/>
    <property type="project" value="TreeGrafter"/>
</dbReference>
<proteinExistence type="inferred from homology"/>
<evidence type="ECO:0000313" key="3">
    <source>
        <dbReference type="Proteomes" id="UP000178700"/>
    </source>
</evidence>
<dbReference type="Pfam" id="PF02452">
    <property type="entry name" value="PemK_toxin"/>
    <property type="match status" value="1"/>
</dbReference>
<dbReference type="GO" id="GO:0006402">
    <property type="term" value="P:mRNA catabolic process"/>
    <property type="evidence" value="ECO:0007669"/>
    <property type="project" value="TreeGrafter"/>
</dbReference>
<dbReference type="Proteomes" id="UP000178700">
    <property type="component" value="Unassembled WGS sequence"/>
</dbReference>
<reference evidence="2 3" key="1">
    <citation type="journal article" date="2016" name="Nat. Commun.">
        <title>Thousands of microbial genomes shed light on interconnected biogeochemical processes in an aquifer system.</title>
        <authorList>
            <person name="Anantharaman K."/>
            <person name="Brown C.T."/>
            <person name="Hug L.A."/>
            <person name="Sharon I."/>
            <person name="Castelle C.J."/>
            <person name="Probst A.J."/>
            <person name="Thomas B.C."/>
            <person name="Singh A."/>
            <person name="Wilkins M.J."/>
            <person name="Karaoz U."/>
            <person name="Brodie E.L."/>
            <person name="Williams K.H."/>
            <person name="Hubbard S.S."/>
            <person name="Banfield J.F."/>
        </authorList>
    </citation>
    <scope>NUCLEOTIDE SEQUENCE [LARGE SCALE GENOMIC DNA]</scope>
</reference>
<dbReference type="EMBL" id="MFTJ01000021">
    <property type="protein sequence ID" value="OGI65740.1"/>
    <property type="molecule type" value="Genomic_DNA"/>
</dbReference>
<organism evidence="2 3">
    <name type="scientific">Candidatus Nomurabacteria bacterium RIFCSPHIGHO2_01_FULL_39_10</name>
    <dbReference type="NCBI Taxonomy" id="1801733"/>
    <lineage>
        <taxon>Bacteria</taxon>
        <taxon>Candidatus Nomuraibacteriota</taxon>
    </lineage>
</organism>
<dbReference type="PIRSF" id="PIRSF033490">
    <property type="entry name" value="MazF"/>
    <property type="match status" value="1"/>
</dbReference>
<dbReference type="SUPFAM" id="SSF50118">
    <property type="entry name" value="Cell growth inhibitor/plasmid maintenance toxic component"/>
    <property type="match status" value="1"/>
</dbReference>
<dbReference type="Gene3D" id="2.30.30.110">
    <property type="match status" value="1"/>
</dbReference>
<protein>
    <recommendedName>
        <fullName evidence="1">mRNA interferase</fullName>
        <ecNumber evidence="1">3.1.-.-</ecNumber>
    </recommendedName>
</protein>